<gene>
    <name evidence="2" type="ORF">HWQ67_16745</name>
</gene>
<organism evidence="2 3">
    <name type="scientific">Candidatus Magnetobacterium casense</name>
    <dbReference type="NCBI Taxonomy" id="1455061"/>
    <lineage>
        <taxon>Bacteria</taxon>
        <taxon>Pseudomonadati</taxon>
        <taxon>Nitrospirota</taxon>
        <taxon>Thermodesulfovibrionia</taxon>
        <taxon>Thermodesulfovibrionales</taxon>
        <taxon>Candidatus Magnetobacteriaceae</taxon>
        <taxon>Candidatus Magnetobacterium</taxon>
    </lineage>
</organism>
<accession>A0ABS6S309</accession>
<keyword evidence="3" id="KW-1185">Reference proteome</keyword>
<comment type="caution">
    <text evidence="2">The sequence shown here is derived from an EMBL/GenBank/DDBJ whole genome shotgun (WGS) entry which is preliminary data.</text>
</comment>
<evidence type="ECO:0000313" key="3">
    <source>
        <dbReference type="Proteomes" id="UP001196980"/>
    </source>
</evidence>
<proteinExistence type="predicted"/>
<evidence type="ECO:0000259" key="1">
    <source>
        <dbReference type="PROSITE" id="PS51898"/>
    </source>
</evidence>
<sequence length="89" mass="10045">GSPISRFTLDKLMKLYGAKADIPADKRHFHVLKHSIATHLLDAGADIRFVQDWIGHINIQNTVVYAQISNRAREEQARKFFASPMIVGT</sequence>
<feature type="non-terminal residue" evidence="2">
    <location>
        <position position="1"/>
    </location>
</feature>
<reference evidence="2 3" key="1">
    <citation type="journal article" date="2020" name="J Geophys Res Biogeosci">
        <title>Magnetotaxis as an Adaptation to Enable Bacterial Shuttling of Microbial Sulfur and Sulfur Cycling Across Aquatic Oxic#Anoxic Interfaces.</title>
        <authorList>
            <person name="Li J."/>
            <person name="Liu P."/>
            <person name="Wang J."/>
            <person name="Roberts A.P."/>
            <person name="Pan Y."/>
        </authorList>
    </citation>
    <scope>NUCLEOTIDE SEQUENCE [LARGE SCALE GENOMIC DNA]</scope>
    <source>
        <strain evidence="2 3">MYR-1_YQ</strain>
    </source>
</reference>
<dbReference type="InterPro" id="IPR002104">
    <property type="entry name" value="Integrase_catalytic"/>
</dbReference>
<feature type="domain" description="Tyr recombinase" evidence="1">
    <location>
        <begin position="1"/>
        <end position="78"/>
    </location>
</feature>
<protein>
    <submittedName>
        <fullName evidence="2">Tyrosine-type recombinase/integrase</fullName>
    </submittedName>
</protein>
<dbReference type="Pfam" id="PF00589">
    <property type="entry name" value="Phage_integrase"/>
    <property type="match status" value="1"/>
</dbReference>
<dbReference type="RefSeq" id="WP_218253832.1">
    <property type="nucleotide sequence ID" value="NZ_JABXWD010000493.1"/>
</dbReference>
<dbReference type="Proteomes" id="UP001196980">
    <property type="component" value="Unassembled WGS sequence"/>
</dbReference>
<dbReference type="EMBL" id="JABXWD010000493">
    <property type="protein sequence ID" value="MBV6343229.1"/>
    <property type="molecule type" value="Genomic_DNA"/>
</dbReference>
<evidence type="ECO:0000313" key="2">
    <source>
        <dbReference type="EMBL" id="MBV6343229.1"/>
    </source>
</evidence>
<dbReference type="PROSITE" id="PS51898">
    <property type="entry name" value="TYR_RECOMBINASE"/>
    <property type="match status" value="1"/>
</dbReference>
<name>A0ABS6S309_9BACT</name>